<feature type="compositionally biased region" description="Basic and acidic residues" evidence="1">
    <location>
        <begin position="1178"/>
        <end position="1196"/>
    </location>
</feature>
<evidence type="ECO:0000313" key="2">
    <source>
        <dbReference type="EMBL" id="VVC25148.1"/>
    </source>
</evidence>
<feature type="region of interest" description="Disordered" evidence="1">
    <location>
        <begin position="1"/>
        <end position="28"/>
    </location>
</feature>
<feature type="compositionally biased region" description="Polar residues" evidence="1">
    <location>
        <begin position="765"/>
        <end position="776"/>
    </location>
</feature>
<name>A0A5E4M718_9HEMI</name>
<feature type="region of interest" description="Disordered" evidence="1">
    <location>
        <begin position="1177"/>
        <end position="1196"/>
    </location>
</feature>
<dbReference type="OrthoDB" id="6594222at2759"/>
<organism evidence="2 3">
    <name type="scientific">Cinara cedri</name>
    <dbReference type="NCBI Taxonomy" id="506608"/>
    <lineage>
        <taxon>Eukaryota</taxon>
        <taxon>Metazoa</taxon>
        <taxon>Ecdysozoa</taxon>
        <taxon>Arthropoda</taxon>
        <taxon>Hexapoda</taxon>
        <taxon>Insecta</taxon>
        <taxon>Pterygota</taxon>
        <taxon>Neoptera</taxon>
        <taxon>Paraneoptera</taxon>
        <taxon>Hemiptera</taxon>
        <taxon>Sternorrhyncha</taxon>
        <taxon>Aphidomorpha</taxon>
        <taxon>Aphidoidea</taxon>
        <taxon>Aphididae</taxon>
        <taxon>Lachninae</taxon>
        <taxon>Cinara</taxon>
    </lineage>
</organism>
<reference evidence="2 3" key="1">
    <citation type="submission" date="2019-08" db="EMBL/GenBank/DDBJ databases">
        <authorList>
            <person name="Alioto T."/>
            <person name="Alioto T."/>
            <person name="Gomez Garrido J."/>
        </authorList>
    </citation>
    <scope>NUCLEOTIDE SEQUENCE [LARGE SCALE GENOMIC DNA]</scope>
</reference>
<feature type="region of interest" description="Disordered" evidence="1">
    <location>
        <begin position="745"/>
        <end position="819"/>
    </location>
</feature>
<dbReference type="Proteomes" id="UP000325440">
    <property type="component" value="Unassembled WGS sequence"/>
</dbReference>
<evidence type="ECO:0000256" key="1">
    <source>
        <dbReference type="SAM" id="MobiDB-lite"/>
    </source>
</evidence>
<dbReference type="AlphaFoldDB" id="A0A5E4M718"/>
<evidence type="ECO:0000313" key="3">
    <source>
        <dbReference type="Proteomes" id="UP000325440"/>
    </source>
</evidence>
<sequence>MTGDPNHNRRGGTRNKEVPKANITTNSASARDSGDDLLLMKIPCAYQLIFLLESASECSKYIEIYKEAVNLNVDNNCARLYGDAGDRAVCNAIVIDHNQLVNSLSHQCTEKDERFRMLHERTKIELYTSGKISGKLMVQYVRQSIIVALESLRHKWTEFDTDKHAYRPELLYIVMINFFDLEFIIEFIQIEQKVDAIVELKCKKIAQVRDKFVSRATKAEQAIVAEKIRQFWQNFHHGLNIDSKMASEFKNVVVYSYESKYNAHYEPPDIDKIVTMSRNYVMREMNRIQQFLLNVRIEYENCVKNANSIYSLQSTNEDFGHYYESYSNNLSKIPDEVLSVPVILDAMINAISPKNIADEWIDICSDGLKTESEEGCMNYPVCVQYGNECGLTVKKHNLRFTNYLDSTTNVLYAKWKKLLWGRRPLVPLETEAEYDRIIQAIKCQCEENTAGDDVDLQLCVLGLNRLRNNLDVFRGESIDLSTLGMMTRMTLEPKSLEPVCRVTLLQLLESESEKFKRMSYAYFVPEDVLLVIFYDFQVADSSTRKRLQRFTVPQWPVYIKDYFDYYHGKKKPISFYAVDANDLCSTYVEETEELRFGNDGQLTIAKRKWSFEKESMCLIYKTKRYEILRNVDGGEDDDDRFIIHCSSTGSAYYVSKSRSNVIGCVYRATDGALNEIVSGSKPGNYLVRQSNPNARASNGQLETCRSYDGNIGNRKVVVEYADKKTVTHTTTGRGETPAAAAIGVLKPSASKMRKPSVVGAPTPPENSGTTSNNVTASPPTSPPGSPQSAVEGSTRKSVSNIKSTKSKMKRVASTRKRNSAVSIAVSREDKPLKTVQEDFSPPYPPVEYSRDGTRKTLRFDDGTEISTYVQEVQRPEELSDDWVVMAVTGYEYVHPAYPSVTTDERDGAISVQGLFTRSSDGGLSLSIPGSSSDTAGVARVQVSKDSIVVYGGGDRVIATFGWKGSESNLFEKRDSRGNVQITVPDSTYSPFASGIDDVTSLIPPARFDAPFACFIVKRGISGFRVLGTDEHDKFVEEMRGRADAVLVRETPEEFTTVFGADEPTVAVTATPVGYEWLKVRVPNRDDRGTAVPKLLVCRTLRRANNNYGPVLTCLRNPPTLQHLQRRSGCTTAVVRPPRLVVRSNFPRADAVCAMYATGTSRYGQERSDVKAVLAGPSVKRDRREQKQRDAQEARMRSKRNEFIPYFQCDRYGPLRDYLIVNNLSYNKNMTGPRY</sequence>
<accession>A0A5E4M718</accession>
<feature type="compositionally biased region" description="Basic residues" evidence="1">
    <location>
        <begin position="804"/>
        <end position="818"/>
    </location>
</feature>
<keyword evidence="3" id="KW-1185">Reference proteome</keyword>
<protein>
    <submittedName>
        <fullName evidence="2">Uncharacterized protein</fullName>
    </submittedName>
</protein>
<dbReference type="EMBL" id="CABPRJ010000009">
    <property type="protein sequence ID" value="VVC25148.1"/>
    <property type="molecule type" value="Genomic_DNA"/>
</dbReference>
<proteinExistence type="predicted"/>
<gene>
    <name evidence="2" type="ORF">CINCED_3A012859</name>
</gene>